<evidence type="ECO:0000313" key="1">
    <source>
        <dbReference type="EMBL" id="UUC20694.1"/>
    </source>
</evidence>
<dbReference type="Proteomes" id="UP001058744">
    <property type="component" value="Chromosome"/>
</dbReference>
<proteinExistence type="predicted"/>
<accession>A0AAJ5IK00</accession>
<evidence type="ECO:0000313" key="2">
    <source>
        <dbReference type="Proteomes" id="UP001058744"/>
    </source>
</evidence>
<dbReference type="RefSeq" id="WP_135192571.1">
    <property type="nucleotide sequence ID" value="NZ_CP101700.1"/>
</dbReference>
<name>A0AAJ5IK00_9PSED</name>
<dbReference type="AlphaFoldDB" id="A0AAJ5IK00"/>
<sequence>MSTTRDLSKPLLVIDGPDQGDWRAWPKDSFVSVTVWDSKRVSEQPPPVTYRLRHHACQGLVWASEDGQDLSDPAQS</sequence>
<protein>
    <submittedName>
        <fullName evidence="1">Uncharacterized protein</fullName>
    </submittedName>
</protein>
<reference evidence="1" key="1">
    <citation type="submission" date="2022-07" db="EMBL/GenBank/DDBJ databases">
        <title>Complete genome of MD9.</title>
        <authorList>
            <person name="Cao G."/>
        </authorList>
    </citation>
    <scope>NUCLEOTIDE SEQUENCE</scope>
    <source>
        <strain evidence="1">MD9</strain>
    </source>
</reference>
<gene>
    <name evidence="1" type="ORF">NOV18_09530</name>
</gene>
<organism evidence="1 2">
    <name type="scientific">Pseudomonas asiatica</name>
    <dbReference type="NCBI Taxonomy" id="2219225"/>
    <lineage>
        <taxon>Bacteria</taxon>
        <taxon>Pseudomonadati</taxon>
        <taxon>Pseudomonadota</taxon>
        <taxon>Gammaproteobacteria</taxon>
        <taxon>Pseudomonadales</taxon>
        <taxon>Pseudomonadaceae</taxon>
        <taxon>Pseudomonas</taxon>
    </lineage>
</organism>
<dbReference type="EMBL" id="CP101700">
    <property type="protein sequence ID" value="UUC20694.1"/>
    <property type="molecule type" value="Genomic_DNA"/>
</dbReference>